<protein>
    <submittedName>
        <fullName evidence="9">C4-dicarboxylate ABC transporter permease</fullName>
    </submittedName>
</protein>
<dbReference type="RefSeq" id="WP_069974281.1">
    <property type="nucleotide sequence ID" value="NZ_CP017269.1"/>
</dbReference>
<dbReference type="Pfam" id="PF06808">
    <property type="entry name" value="DctM"/>
    <property type="match status" value="1"/>
</dbReference>
<keyword evidence="6 7" id="KW-0472">Membrane</keyword>
<evidence type="ECO:0000313" key="10">
    <source>
        <dbReference type="Proteomes" id="UP000095743"/>
    </source>
</evidence>
<dbReference type="PIRSF" id="PIRSF006066">
    <property type="entry name" value="HI0050"/>
    <property type="match status" value="1"/>
</dbReference>
<evidence type="ECO:0000256" key="4">
    <source>
        <dbReference type="ARBA" id="ARBA00022692"/>
    </source>
</evidence>
<feature type="transmembrane region" description="Helical" evidence="7">
    <location>
        <begin position="355"/>
        <end position="380"/>
    </location>
</feature>
<dbReference type="PANTHER" id="PTHR33362:SF5">
    <property type="entry name" value="C4-DICARBOXYLATE TRAP TRANSPORTER LARGE PERMEASE PROTEIN DCTM"/>
    <property type="match status" value="1"/>
</dbReference>
<dbReference type="GO" id="GO:0005886">
    <property type="term" value="C:plasma membrane"/>
    <property type="evidence" value="ECO:0007669"/>
    <property type="project" value="UniProtKB-SubCell"/>
</dbReference>
<feature type="transmembrane region" description="Helical" evidence="7">
    <location>
        <begin position="6"/>
        <end position="35"/>
    </location>
</feature>
<evidence type="ECO:0000259" key="8">
    <source>
        <dbReference type="Pfam" id="PF06808"/>
    </source>
</evidence>
<feature type="transmembrane region" description="Helical" evidence="7">
    <location>
        <begin position="212"/>
        <end position="234"/>
    </location>
</feature>
<dbReference type="EMBL" id="CP017269">
    <property type="protein sequence ID" value="AOT68705.1"/>
    <property type="molecule type" value="Genomic_DNA"/>
</dbReference>
<evidence type="ECO:0000256" key="1">
    <source>
        <dbReference type="ARBA" id="ARBA00004429"/>
    </source>
</evidence>
<keyword evidence="4 7" id="KW-0812">Transmembrane</keyword>
<feature type="transmembrane region" description="Helical" evidence="7">
    <location>
        <begin position="268"/>
        <end position="295"/>
    </location>
</feature>
<dbReference type="InterPro" id="IPR010656">
    <property type="entry name" value="DctM"/>
</dbReference>
<gene>
    <name evidence="9" type="ORF">Gferi_03405</name>
</gene>
<feature type="transmembrane region" description="Helical" evidence="7">
    <location>
        <begin position="95"/>
        <end position="118"/>
    </location>
</feature>
<evidence type="ECO:0000256" key="2">
    <source>
        <dbReference type="ARBA" id="ARBA00022475"/>
    </source>
</evidence>
<evidence type="ECO:0000256" key="6">
    <source>
        <dbReference type="ARBA" id="ARBA00023136"/>
    </source>
</evidence>
<proteinExistence type="predicted"/>
<organism evidence="9 10">
    <name type="scientific">Geosporobacter ferrireducens</name>
    <dbReference type="NCBI Taxonomy" id="1424294"/>
    <lineage>
        <taxon>Bacteria</taxon>
        <taxon>Bacillati</taxon>
        <taxon>Bacillota</taxon>
        <taxon>Clostridia</taxon>
        <taxon>Peptostreptococcales</taxon>
        <taxon>Thermotaleaceae</taxon>
        <taxon>Geosporobacter</taxon>
    </lineage>
</organism>
<dbReference type="OrthoDB" id="9772674at2"/>
<dbReference type="Proteomes" id="UP000095743">
    <property type="component" value="Chromosome"/>
</dbReference>
<dbReference type="InterPro" id="IPR004681">
    <property type="entry name" value="TRAP_DctM"/>
</dbReference>
<comment type="subcellular location">
    <subcellularLocation>
        <location evidence="1">Cell inner membrane</location>
        <topology evidence="1">Multi-pass membrane protein</topology>
    </subcellularLocation>
</comment>
<feature type="transmembrane region" description="Helical" evidence="7">
    <location>
        <begin position="400"/>
        <end position="421"/>
    </location>
</feature>
<dbReference type="NCBIfam" id="TIGR00786">
    <property type="entry name" value="dctM"/>
    <property type="match status" value="1"/>
</dbReference>
<keyword evidence="2" id="KW-1003">Cell membrane</keyword>
<keyword evidence="10" id="KW-1185">Reference proteome</keyword>
<dbReference type="KEGG" id="gfe:Gferi_03405"/>
<sequence>MVSVLMSIMVILLLLNFPMLIPMIIAPLVVLIMYFPNINPLLATQQIIAGVQPFVLLAVPMFIFAADIMCAGQTAKRLLDFVETFVGHIHGGMSITTAATCTLFGAISGSTQATVVAIGKPMRSRLLNIGYDDEDTIGLIISSAIIALLIPPSISMIMYCVVTGASVGDLFIAGVIPGLLILLFFAVFNYFHAKRKNIPRTLKLNWTERIKAIREAMAPLGFPIIIFAGIYSGFFSPTEAAAVSVLYAMILELFLFKTIKPKDFPQIALSTAVVTAAVFILVAAGSLFSWAISYAKIPQMITTALLGPSPSALKILAMVTIFYFVGCMFVDSIVVIIILTPIFYPLAVKAGIHPIHLGIIITLQAAIGSISPPFGCNIFTACAIFDRPYLKVVKGIPPYMIMLIIISVLIIMFPQISLLLIS</sequence>
<dbReference type="PANTHER" id="PTHR33362">
    <property type="entry name" value="SIALIC ACID TRAP TRANSPORTER PERMEASE PROTEIN SIAT-RELATED"/>
    <property type="match status" value="1"/>
</dbReference>
<evidence type="ECO:0000256" key="3">
    <source>
        <dbReference type="ARBA" id="ARBA00022519"/>
    </source>
</evidence>
<keyword evidence="5 7" id="KW-1133">Transmembrane helix</keyword>
<dbReference type="AlphaFoldDB" id="A0A1D8GCS4"/>
<name>A0A1D8GCS4_9FIRM</name>
<dbReference type="STRING" id="1424294.Gferi_03405"/>
<feature type="transmembrane region" description="Helical" evidence="7">
    <location>
        <begin position="139"/>
        <end position="164"/>
    </location>
</feature>
<feature type="transmembrane region" description="Helical" evidence="7">
    <location>
        <begin position="240"/>
        <end position="256"/>
    </location>
</feature>
<feature type="transmembrane region" description="Helical" evidence="7">
    <location>
        <begin position="170"/>
        <end position="191"/>
    </location>
</feature>
<feature type="transmembrane region" description="Helical" evidence="7">
    <location>
        <begin position="47"/>
        <end position="75"/>
    </location>
</feature>
<reference evidence="9 10" key="1">
    <citation type="submission" date="2016-09" db="EMBL/GenBank/DDBJ databases">
        <title>Genomic analysis reveals versatility of anaerobic energy metabolism of Geosporobacter ferrireducens IRF9 of phylum Firmicutes.</title>
        <authorList>
            <person name="Kim S.-J."/>
        </authorList>
    </citation>
    <scope>NUCLEOTIDE SEQUENCE [LARGE SCALE GENOMIC DNA]</scope>
    <source>
        <strain evidence="9 10">IRF9</strain>
    </source>
</reference>
<feature type="transmembrane region" description="Helical" evidence="7">
    <location>
        <begin position="315"/>
        <end position="343"/>
    </location>
</feature>
<dbReference type="GO" id="GO:0022857">
    <property type="term" value="F:transmembrane transporter activity"/>
    <property type="evidence" value="ECO:0007669"/>
    <property type="project" value="TreeGrafter"/>
</dbReference>
<evidence type="ECO:0000313" key="9">
    <source>
        <dbReference type="EMBL" id="AOT68705.1"/>
    </source>
</evidence>
<feature type="domain" description="TRAP C4-dicarboxylate transport system permease DctM subunit" evidence="8">
    <location>
        <begin position="8"/>
        <end position="416"/>
    </location>
</feature>
<evidence type="ECO:0000256" key="7">
    <source>
        <dbReference type="SAM" id="Phobius"/>
    </source>
</evidence>
<keyword evidence="3" id="KW-0997">Cell inner membrane</keyword>
<evidence type="ECO:0000256" key="5">
    <source>
        <dbReference type="ARBA" id="ARBA00022989"/>
    </source>
</evidence>
<accession>A0A1D8GCS4</accession>